<comment type="caution">
    <text evidence="6">The sequence shown here is derived from an EMBL/GenBank/DDBJ whole genome shotgun (WGS) entry which is preliminary data.</text>
</comment>
<accession>A0A8X7NC65</accession>
<dbReference type="GO" id="GO:0006303">
    <property type="term" value="P:double-strand break repair via nonhomologous end joining"/>
    <property type="evidence" value="ECO:0007669"/>
    <property type="project" value="UniProtKB-ARBA"/>
</dbReference>
<sequence>MEWNIDLDIALRSVPWTPIQCSDSTAEDRLFLAKFLVSDAGQDAGRSCCLLLFDAESGQSFFEPLRTSRILKRCAHVELSAASSTSESIASSAATGASQDDSEARLHAILTRLERVFSLARSGHDPSESTTSYSIQGSRYATTLDIRTRSKADSNVQLSFTFEADSLDHEHASSVFLNHWALPLLGVGSAMRRILHAPSIASKESFLPEMQQAVDQSAIAAQQDHGQPFLDVFRDPVLSTALTRWSETHLRREQPRAILTSFADPEPVQAKNVDQSPVEEENTKRPPASTSRTFSPPAVPEASSSREATFPSPPLIQSPANAPPNKRPSPSDDEAINPSPIKRSRNDIETVEGTSGTLATGLQNDDTISEAGTDDTAPEETDSDDSAEEFAANDPPRTGHNIPPPTDVPMRSPPRPTASELAPPPTITAERESAVDLEHPSASHPSSGHSIVLNSSPTKAGPAPSRTVLAPLRKGGAPARGTARSRRF</sequence>
<feature type="compositionally biased region" description="Pro residues" evidence="5">
    <location>
        <begin position="402"/>
        <end position="426"/>
    </location>
</feature>
<keyword evidence="2" id="KW-0227">DNA damage</keyword>
<dbReference type="EMBL" id="LWDG02000045">
    <property type="protein sequence ID" value="KAE8270559.1"/>
    <property type="molecule type" value="Genomic_DNA"/>
</dbReference>
<evidence type="ECO:0000256" key="5">
    <source>
        <dbReference type="SAM" id="MobiDB-lite"/>
    </source>
</evidence>
<dbReference type="Gene3D" id="2.170.210.10">
    <property type="entry name" value="DNA double-strand break repair and VJ recombination XRCC4, N-terminal"/>
    <property type="match status" value="1"/>
</dbReference>
<feature type="region of interest" description="Disordered" evidence="5">
    <location>
        <begin position="258"/>
        <end position="488"/>
    </location>
</feature>
<evidence type="ECO:0000256" key="1">
    <source>
        <dbReference type="ARBA" id="ARBA00004123"/>
    </source>
</evidence>
<dbReference type="InterPro" id="IPR038051">
    <property type="entry name" value="XRCC4-like_N_sf"/>
</dbReference>
<evidence type="ECO:0000256" key="4">
    <source>
        <dbReference type="ARBA" id="ARBA00023242"/>
    </source>
</evidence>
<dbReference type="GO" id="GO:0005634">
    <property type="term" value="C:nucleus"/>
    <property type="evidence" value="ECO:0007669"/>
    <property type="project" value="UniProtKB-SubCell"/>
</dbReference>
<proteinExistence type="predicted"/>
<feature type="compositionally biased region" description="Basic and acidic residues" evidence="5">
    <location>
        <begin position="429"/>
        <end position="441"/>
    </location>
</feature>
<keyword evidence="4" id="KW-0539">Nucleus</keyword>
<evidence type="ECO:0000256" key="3">
    <source>
        <dbReference type="ARBA" id="ARBA00023204"/>
    </source>
</evidence>
<reference evidence="6" key="1">
    <citation type="submission" date="2016-04" db="EMBL/GenBank/DDBJ databases">
        <authorList>
            <person name="Nguyen H.D."/>
            <person name="Samba Siva P."/>
            <person name="Cullis J."/>
            <person name="Levesque C.A."/>
            <person name="Hambleton S."/>
        </authorList>
    </citation>
    <scope>NUCLEOTIDE SEQUENCE</scope>
    <source>
        <strain evidence="6">DAOMC 236422</strain>
    </source>
</reference>
<keyword evidence="3" id="KW-0234">DNA repair</keyword>
<gene>
    <name evidence="6" type="ORF">A4X09_0g1775</name>
</gene>
<name>A0A8X7NC65_9BASI</name>
<protein>
    <submittedName>
        <fullName evidence="6">Uncharacterized protein</fullName>
    </submittedName>
</protein>
<evidence type="ECO:0000256" key="2">
    <source>
        <dbReference type="ARBA" id="ARBA00022763"/>
    </source>
</evidence>
<reference evidence="6" key="2">
    <citation type="journal article" date="2019" name="IMA Fungus">
        <title>Genome sequencing and comparison of five Tilletia species to identify candidate genes for the detection of regulated species infecting wheat.</title>
        <authorList>
            <person name="Nguyen H.D.T."/>
            <person name="Sultana T."/>
            <person name="Kesanakurti P."/>
            <person name="Hambleton S."/>
        </authorList>
    </citation>
    <scope>NUCLEOTIDE SEQUENCE</scope>
    <source>
        <strain evidence="6">DAOMC 236422</strain>
    </source>
</reference>
<dbReference type="Proteomes" id="UP000078113">
    <property type="component" value="Unassembled WGS sequence"/>
</dbReference>
<evidence type="ECO:0000313" key="7">
    <source>
        <dbReference type="Proteomes" id="UP000078113"/>
    </source>
</evidence>
<organism evidence="6 7">
    <name type="scientific">Tilletia walkeri</name>
    <dbReference type="NCBI Taxonomy" id="117179"/>
    <lineage>
        <taxon>Eukaryota</taxon>
        <taxon>Fungi</taxon>
        <taxon>Dikarya</taxon>
        <taxon>Basidiomycota</taxon>
        <taxon>Ustilaginomycotina</taxon>
        <taxon>Exobasidiomycetes</taxon>
        <taxon>Tilletiales</taxon>
        <taxon>Tilletiaceae</taxon>
        <taxon>Tilletia</taxon>
    </lineage>
</organism>
<dbReference type="AlphaFoldDB" id="A0A8X7NC65"/>
<keyword evidence="7" id="KW-1185">Reference proteome</keyword>
<comment type="subcellular location">
    <subcellularLocation>
        <location evidence="1">Nucleus</location>
    </subcellularLocation>
</comment>
<feature type="compositionally biased region" description="Pro residues" evidence="5">
    <location>
        <begin position="311"/>
        <end position="327"/>
    </location>
</feature>
<feature type="compositionally biased region" description="Polar residues" evidence="5">
    <location>
        <begin position="352"/>
        <end position="366"/>
    </location>
</feature>
<feature type="compositionally biased region" description="Acidic residues" evidence="5">
    <location>
        <begin position="372"/>
        <end position="388"/>
    </location>
</feature>
<evidence type="ECO:0000313" key="6">
    <source>
        <dbReference type="EMBL" id="KAE8270559.1"/>
    </source>
</evidence>